<dbReference type="PANTHER" id="PTHR43685:SF11">
    <property type="entry name" value="GLYCOSYLTRANSFERASE TAGX-RELATED"/>
    <property type="match status" value="1"/>
</dbReference>
<organism evidence="2 3">
    <name type="scientific">Spirosoma oryzae</name>
    <dbReference type="NCBI Taxonomy" id="1469603"/>
    <lineage>
        <taxon>Bacteria</taxon>
        <taxon>Pseudomonadati</taxon>
        <taxon>Bacteroidota</taxon>
        <taxon>Cytophagia</taxon>
        <taxon>Cytophagales</taxon>
        <taxon>Cytophagaceae</taxon>
        <taxon>Spirosoma</taxon>
    </lineage>
</organism>
<keyword evidence="2" id="KW-0808">Transferase</keyword>
<dbReference type="SUPFAM" id="SSF53448">
    <property type="entry name" value="Nucleotide-diphospho-sugar transferases"/>
    <property type="match status" value="1"/>
</dbReference>
<dbReference type="PANTHER" id="PTHR43685">
    <property type="entry name" value="GLYCOSYLTRANSFERASE"/>
    <property type="match status" value="1"/>
</dbReference>
<accession>A0A2T0RGI2</accession>
<proteinExistence type="predicted"/>
<dbReference type="CDD" id="cd04196">
    <property type="entry name" value="GT_2_like_d"/>
    <property type="match status" value="1"/>
</dbReference>
<evidence type="ECO:0000313" key="3">
    <source>
        <dbReference type="Proteomes" id="UP000238375"/>
    </source>
</evidence>
<dbReference type="GO" id="GO:0016740">
    <property type="term" value="F:transferase activity"/>
    <property type="evidence" value="ECO:0007669"/>
    <property type="project" value="UniProtKB-KW"/>
</dbReference>
<dbReference type="EMBL" id="PVTE01000059">
    <property type="protein sequence ID" value="PRY20283.1"/>
    <property type="molecule type" value="Genomic_DNA"/>
</dbReference>
<keyword evidence="3" id="KW-1185">Reference proteome</keyword>
<dbReference type="Proteomes" id="UP000238375">
    <property type="component" value="Unassembled WGS sequence"/>
</dbReference>
<evidence type="ECO:0000313" key="2">
    <source>
        <dbReference type="EMBL" id="PRY20283.1"/>
    </source>
</evidence>
<dbReference type="InterPro" id="IPR050834">
    <property type="entry name" value="Glycosyltransf_2"/>
</dbReference>
<dbReference type="AlphaFoldDB" id="A0A2T0RGI2"/>
<dbReference type="Gene3D" id="3.90.550.10">
    <property type="entry name" value="Spore Coat Polysaccharide Biosynthesis Protein SpsA, Chain A"/>
    <property type="match status" value="1"/>
</dbReference>
<gene>
    <name evidence="2" type="ORF">CLV58_1592</name>
</gene>
<comment type="caution">
    <text evidence="2">The sequence shown here is derived from an EMBL/GenBank/DDBJ whole genome shotgun (WGS) entry which is preliminary data.</text>
</comment>
<evidence type="ECO:0000259" key="1">
    <source>
        <dbReference type="Pfam" id="PF00535"/>
    </source>
</evidence>
<dbReference type="InterPro" id="IPR029044">
    <property type="entry name" value="Nucleotide-diphossugar_trans"/>
</dbReference>
<name>A0A2T0RGI2_9BACT</name>
<sequence length="247" mass="27941">MMKRVSVCLATYNGASFIEEQIASILIQLGANDEVIVSDDSSTDDTLKIIKSFNDDRISILPGQTFKSAVFNFEHALKHAKGEYIFLSDQDDVWKLNKVDRILHELREADLVVSNCDFIDGNGRQIGVSYFDLYKAGPGVLKNFIKNSYLGNCMAFNRHVLQRILPFPKQLEKTSKMLLFHDVWIGLIGNIFFKVKFLPETLSSYRRHSGNASPTEINATSPNGLIIKVRSRLLITTALVNRIVRRT</sequence>
<dbReference type="Pfam" id="PF00535">
    <property type="entry name" value="Glycos_transf_2"/>
    <property type="match status" value="1"/>
</dbReference>
<feature type="domain" description="Glycosyltransferase 2-like" evidence="1">
    <location>
        <begin position="6"/>
        <end position="164"/>
    </location>
</feature>
<reference evidence="2 3" key="1">
    <citation type="submission" date="2018-03" db="EMBL/GenBank/DDBJ databases">
        <title>Genomic Encyclopedia of Archaeal and Bacterial Type Strains, Phase II (KMG-II): from individual species to whole genera.</title>
        <authorList>
            <person name="Goeker M."/>
        </authorList>
    </citation>
    <scope>NUCLEOTIDE SEQUENCE [LARGE SCALE GENOMIC DNA]</scope>
    <source>
        <strain evidence="2 3">DSM 28354</strain>
    </source>
</reference>
<protein>
    <submittedName>
        <fullName evidence="2">Glycosyl transferase family 2</fullName>
    </submittedName>
</protein>
<dbReference type="InterPro" id="IPR001173">
    <property type="entry name" value="Glyco_trans_2-like"/>
</dbReference>